<feature type="coiled-coil region" evidence="6">
    <location>
        <begin position="14"/>
        <end position="77"/>
    </location>
</feature>
<accession>A0A978V5R7</accession>
<dbReference type="PRINTS" id="PR00364">
    <property type="entry name" value="DISEASERSIST"/>
</dbReference>
<dbReference type="Gene3D" id="3.80.10.10">
    <property type="entry name" value="Ribonuclease Inhibitor"/>
    <property type="match status" value="3"/>
</dbReference>
<dbReference type="Pfam" id="PF13855">
    <property type="entry name" value="LRR_8"/>
    <property type="match status" value="1"/>
</dbReference>
<evidence type="ECO:0000256" key="5">
    <source>
        <dbReference type="ARBA" id="ARBA00022840"/>
    </source>
</evidence>
<dbReference type="SUPFAM" id="SSF52540">
    <property type="entry name" value="P-loop containing nucleoside triphosphate hydrolases"/>
    <property type="match status" value="1"/>
</dbReference>
<evidence type="ECO:0000259" key="9">
    <source>
        <dbReference type="Pfam" id="PF23559"/>
    </source>
</evidence>
<dbReference type="AlphaFoldDB" id="A0A978V5R7"/>
<evidence type="ECO:0000256" key="1">
    <source>
        <dbReference type="ARBA" id="ARBA00008894"/>
    </source>
</evidence>
<dbReference type="Proteomes" id="UP000813462">
    <property type="component" value="Unassembled WGS sequence"/>
</dbReference>
<dbReference type="InterPro" id="IPR002182">
    <property type="entry name" value="NB-ARC"/>
</dbReference>
<protein>
    <recommendedName>
        <fullName evidence="12">Disease resistance protein At4g27220</fullName>
    </recommendedName>
</protein>
<dbReference type="GO" id="GO:0005524">
    <property type="term" value="F:ATP binding"/>
    <property type="evidence" value="ECO:0007669"/>
    <property type="project" value="UniProtKB-KW"/>
</dbReference>
<dbReference type="Gene3D" id="3.40.50.300">
    <property type="entry name" value="P-loop containing nucleotide triphosphate hydrolases"/>
    <property type="match status" value="1"/>
</dbReference>
<dbReference type="PANTHER" id="PTHR33463:SF187">
    <property type="entry name" value="AND NB-ARC DOMAIN DISEASE RESISTANCE PROTEIN, PUTATIVE-RELATED"/>
    <property type="match status" value="1"/>
</dbReference>
<reference evidence="10" key="1">
    <citation type="journal article" date="2021" name="Front. Plant Sci.">
        <title>Chromosome-Scale Genome Assembly for Chinese Sour Jujube and Insights Into Its Genome Evolution and Domestication Signature.</title>
        <authorList>
            <person name="Shen L.-Y."/>
            <person name="Luo H."/>
            <person name="Wang X.-L."/>
            <person name="Wang X.-M."/>
            <person name="Qiu X.-J."/>
            <person name="Liu H."/>
            <person name="Zhou S.-S."/>
            <person name="Jia K.-H."/>
            <person name="Nie S."/>
            <person name="Bao Y.-T."/>
            <person name="Zhang R.-G."/>
            <person name="Yun Q.-Z."/>
            <person name="Chai Y.-H."/>
            <person name="Lu J.-Y."/>
            <person name="Li Y."/>
            <person name="Zhao S.-W."/>
            <person name="Mao J.-F."/>
            <person name="Jia S.-G."/>
            <person name="Mao Y.-M."/>
        </authorList>
    </citation>
    <scope>NUCLEOTIDE SEQUENCE</scope>
    <source>
        <strain evidence="10">AT0</strain>
        <tissue evidence="10">Leaf</tissue>
    </source>
</reference>
<dbReference type="OrthoDB" id="4691307at2759"/>
<dbReference type="InterPro" id="IPR057135">
    <property type="entry name" value="At4g27190-like_LRR"/>
</dbReference>
<dbReference type="PANTHER" id="PTHR33463">
    <property type="entry name" value="NB-ARC DOMAIN-CONTAINING PROTEIN-RELATED"/>
    <property type="match status" value="1"/>
</dbReference>
<evidence type="ECO:0000259" key="8">
    <source>
        <dbReference type="Pfam" id="PF23247"/>
    </source>
</evidence>
<dbReference type="InterPro" id="IPR027417">
    <property type="entry name" value="P-loop_NTPase"/>
</dbReference>
<evidence type="ECO:0000313" key="11">
    <source>
        <dbReference type="Proteomes" id="UP000813462"/>
    </source>
</evidence>
<dbReference type="Pfam" id="PF00931">
    <property type="entry name" value="NB-ARC"/>
    <property type="match status" value="1"/>
</dbReference>
<keyword evidence="3" id="KW-0547">Nucleotide-binding</keyword>
<evidence type="ECO:0000256" key="6">
    <source>
        <dbReference type="SAM" id="Coils"/>
    </source>
</evidence>
<dbReference type="InterPro" id="IPR032675">
    <property type="entry name" value="LRR_dom_sf"/>
</dbReference>
<dbReference type="InterPro" id="IPR001611">
    <property type="entry name" value="Leu-rich_rpt"/>
</dbReference>
<evidence type="ECO:0000259" key="7">
    <source>
        <dbReference type="Pfam" id="PF00931"/>
    </source>
</evidence>
<feature type="domain" description="Disease resistance protein At4g27190-like leucine-rich repeats" evidence="8">
    <location>
        <begin position="832"/>
        <end position="946"/>
    </location>
</feature>
<evidence type="ECO:0000256" key="2">
    <source>
        <dbReference type="ARBA" id="ARBA00022737"/>
    </source>
</evidence>
<dbReference type="Gene3D" id="1.10.8.430">
    <property type="entry name" value="Helical domain of apoptotic protease-activating factors"/>
    <property type="match status" value="1"/>
</dbReference>
<keyword evidence="4" id="KW-0611">Plant defense</keyword>
<gene>
    <name evidence="10" type="ORF">FEM48_Zijuj07G0166400</name>
</gene>
<dbReference type="FunFam" id="1.10.10.10:FF:000322">
    <property type="entry name" value="Probable disease resistance protein At1g63360"/>
    <property type="match status" value="1"/>
</dbReference>
<dbReference type="GO" id="GO:0043531">
    <property type="term" value="F:ADP binding"/>
    <property type="evidence" value="ECO:0007669"/>
    <property type="project" value="InterPro"/>
</dbReference>
<organism evidence="10 11">
    <name type="scientific">Ziziphus jujuba var. spinosa</name>
    <dbReference type="NCBI Taxonomy" id="714518"/>
    <lineage>
        <taxon>Eukaryota</taxon>
        <taxon>Viridiplantae</taxon>
        <taxon>Streptophyta</taxon>
        <taxon>Embryophyta</taxon>
        <taxon>Tracheophyta</taxon>
        <taxon>Spermatophyta</taxon>
        <taxon>Magnoliopsida</taxon>
        <taxon>eudicotyledons</taxon>
        <taxon>Gunneridae</taxon>
        <taxon>Pentapetalae</taxon>
        <taxon>rosids</taxon>
        <taxon>fabids</taxon>
        <taxon>Rosales</taxon>
        <taxon>Rhamnaceae</taxon>
        <taxon>Paliureae</taxon>
        <taxon>Ziziphus</taxon>
    </lineage>
</organism>
<dbReference type="GO" id="GO:0006952">
    <property type="term" value="P:defense response"/>
    <property type="evidence" value="ECO:0007669"/>
    <property type="project" value="UniProtKB-KW"/>
</dbReference>
<feature type="domain" description="NB-ARC" evidence="7">
    <location>
        <begin position="137"/>
        <end position="299"/>
    </location>
</feature>
<keyword evidence="2" id="KW-0677">Repeat</keyword>
<comment type="similarity">
    <text evidence="1">Belongs to the disease resistance NB-LRR family.</text>
</comment>
<dbReference type="InterPro" id="IPR058922">
    <property type="entry name" value="WHD_DRP"/>
</dbReference>
<dbReference type="InterPro" id="IPR050905">
    <property type="entry name" value="Plant_NBS-LRR"/>
</dbReference>
<sequence length="974" mass="110815">METVTKVAEGLINYEGIHEKMNKLKRKCDRLKNREEDVKTELEYAEGLSFKKRRKEVENWLTNVASIKNEVEMMEQQVRESSWLSSHLLQEPKIARLTEEVRELIHQGQFPDGLTLDVDGNQQIELITTPLIGQKFQQHKDEIWEGLRSNNVSKIGIWGMGGVGKTTLLTHVHDELLAHQDFSVVWVTVSQNFSIQKLQNDIAKTRGLNLKNDDDEMKRAAELAQHLKNMNNFVFILDDVWQPFPLHKVGIPAGGNGCKLILTSRSLEVCRRMDCEKKVLVTPLSKNEDWELFTEKLGHGRALSPEIEPIAKSLTEKCCGLPLAIITMAGSMKGVKDIAEWRDALEKLKEPVAERNDDMGTEVFQVLKHSYDQLKDLKVQQCLLYCSLFPEDYIIDREKLIEHFIDEGFVDGLRNRRAGLDRGHTVLNKLENVCLLEAVIKKYDGKRYVKMHDLVRSMAIQTGRAFQFLVEAGEQLREIPGEEKWAEDLKKVSLMKNLLSHIPSSMSPKCSRLTTLMLNHNLDLKAIPDCFFSRMPQLRVLDLSHTGIIKLPTSISELVNLIALWLEDCKELKYVPSLETLKALRRLNLRKTGITEVPDGLDMLLNLIYLNLKQTLKRMIPDGILSKLSCLQYLAIDAELRLRGEEIVELNKFEAFKGNLCDMSSFNTYVRWREENGGASNYALLLKMTELTATDFLNDVCTDNERYVYLSGCQISESNGRDERDVYLSGCKISKGKCGEDSFVLPKDVQRLVMQNCNDTASLCDIPSLHNATKLSMCKIRGCQGMEHVVCSCCSVPLIQYLDSLLLGDLEELRALIGADRCCASASASSNLLQPDMFSSLRQLFIWKCPKIKRLFMRDLLPNLKNLVDLRVGFCENMVEIIGETSDEDEDDENQEAVSTTSSIIYSLPKLSYLSLYKLPKLKRFCTSKIVFDSLREIKISQCPTLSFNGDRVQNDGTYRVVNSRIGERIGGVF</sequence>
<evidence type="ECO:0000256" key="3">
    <source>
        <dbReference type="ARBA" id="ARBA00022741"/>
    </source>
</evidence>
<dbReference type="FunFam" id="3.40.50.300:FF:001091">
    <property type="entry name" value="Probable disease resistance protein At1g61300"/>
    <property type="match status" value="1"/>
</dbReference>
<evidence type="ECO:0000313" key="10">
    <source>
        <dbReference type="EMBL" id="KAH7522700.1"/>
    </source>
</evidence>
<comment type="caution">
    <text evidence="10">The sequence shown here is derived from an EMBL/GenBank/DDBJ whole genome shotgun (WGS) entry which is preliminary data.</text>
</comment>
<dbReference type="Pfam" id="PF23247">
    <property type="entry name" value="LRR_RPS2"/>
    <property type="match status" value="1"/>
</dbReference>
<evidence type="ECO:0008006" key="12">
    <source>
        <dbReference type="Google" id="ProtNLM"/>
    </source>
</evidence>
<feature type="domain" description="Disease resistance protein winged helix" evidence="9">
    <location>
        <begin position="388"/>
        <end position="459"/>
    </location>
</feature>
<dbReference type="InterPro" id="IPR042197">
    <property type="entry name" value="Apaf_helical"/>
</dbReference>
<keyword evidence="6" id="KW-0175">Coiled coil</keyword>
<dbReference type="SUPFAM" id="SSF52058">
    <property type="entry name" value="L domain-like"/>
    <property type="match status" value="1"/>
</dbReference>
<keyword evidence="5" id="KW-0067">ATP-binding</keyword>
<proteinExistence type="inferred from homology"/>
<dbReference type="Pfam" id="PF23559">
    <property type="entry name" value="WHD_DRP"/>
    <property type="match status" value="1"/>
</dbReference>
<name>A0A978V5R7_ZIZJJ</name>
<dbReference type="EMBL" id="JAEACU010000007">
    <property type="protein sequence ID" value="KAH7522700.1"/>
    <property type="molecule type" value="Genomic_DNA"/>
</dbReference>
<evidence type="ECO:0000256" key="4">
    <source>
        <dbReference type="ARBA" id="ARBA00022821"/>
    </source>
</evidence>